<feature type="region of interest" description="Disordered" evidence="1">
    <location>
        <begin position="28"/>
        <end position="50"/>
    </location>
</feature>
<keyword evidence="4" id="KW-1185">Reference proteome</keyword>
<dbReference type="Pfam" id="PF20254">
    <property type="entry name" value="DMFA2_C"/>
    <property type="match status" value="1"/>
</dbReference>
<dbReference type="PROSITE" id="PS51257">
    <property type="entry name" value="PROKAR_LIPOPROTEIN"/>
    <property type="match status" value="1"/>
</dbReference>
<proteinExistence type="predicted"/>
<dbReference type="RefSeq" id="WP_344943407.1">
    <property type="nucleotide sequence ID" value="NZ_BAAAZG010000006.1"/>
</dbReference>
<dbReference type="EMBL" id="BAAAZG010000006">
    <property type="protein sequence ID" value="GAA4064156.1"/>
    <property type="molecule type" value="Genomic_DNA"/>
</dbReference>
<evidence type="ECO:0000259" key="2">
    <source>
        <dbReference type="Pfam" id="PF20254"/>
    </source>
</evidence>
<evidence type="ECO:0000313" key="3">
    <source>
        <dbReference type="EMBL" id="GAA4064156.1"/>
    </source>
</evidence>
<sequence length="502" mass="53895">MAGGIRRPVAAALVPLIVVVTGACTPSGERADPRGALGTSADAENGRTGTADWRVRRKGAEHEIEGYADHVSVLPGESFRLFVSTTTPGFTAEAFRMGWYGGAQARRVWRSGRNPGVRQAPAQVDATTRTVTAPWRPSLTVSTAGWPEGSYLIRLTAVSGAQRYVPVTVRSPAARGRVVVLNATTTWQAYNMWGGHDLYKGPSGGMADRATAVSFDRPYDGNGAGKFMAYEQPAIALAEKLGVPLAYATDNDLHADPRLLDGARGLLTLGHDEYWSSAMRRHATQARDRGVNIAFLGANAVNRHIRFAPTRLGADRLVVCYKDAAADPVSRTDPAESTQDWRLPPMPRPESDIIGIQYVCFPAEGPFTVHRPDFWLFRGTGVRAGTRFPGVIGPEADAVNRDGPTPATLEIVAHSRITCGDRPAVAHASYYTAGRGAGVFATGTMRWVCAMRGPACGHGITEEGRRFVTRVTETLVRAMAAGPLALAHPARPNYRTFVQAAP</sequence>
<dbReference type="Proteomes" id="UP001500683">
    <property type="component" value="Unassembled WGS sequence"/>
</dbReference>
<comment type="caution">
    <text evidence="3">The sequence shown here is derived from an EMBL/GenBank/DDBJ whole genome shotgun (WGS) entry which is preliminary data.</text>
</comment>
<gene>
    <name evidence="3" type="ORF">GCM10022214_17410</name>
</gene>
<accession>A0ABP7VC94</accession>
<name>A0ABP7VC94_9ACTN</name>
<dbReference type="InterPro" id="IPR046540">
    <property type="entry name" value="DMFA2_C"/>
</dbReference>
<feature type="domain" description="N,N-dimethylformamidase beta subunit-like C-terminal" evidence="2">
    <location>
        <begin position="91"/>
        <end position="452"/>
    </location>
</feature>
<organism evidence="3 4">
    <name type="scientific">Actinomadura miaoliensis</name>
    <dbReference type="NCBI Taxonomy" id="430685"/>
    <lineage>
        <taxon>Bacteria</taxon>
        <taxon>Bacillati</taxon>
        <taxon>Actinomycetota</taxon>
        <taxon>Actinomycetes</taxon>
        <taxon>Streptosporangiales</taxon>
        <taxon>Thermomonosporaceae</taxon>
        <taxon>Actinomadura</taxon>
    </lineage>
</organism>
<protein>
    <recommendedName>
        <fullName evidence="2">N,N-dimethylformamidase beta subunit-like C-terminal domain-containing protein</fullName>
    </recommendedName>
</protein>
<evidence type="ECO:0000256" key="1">
    <source>
        <dbReference type="SAM" id="MobiDB-lite"/>
    </source>
</evidence>
<evidence type="ECO:0000313" key="4">
    <source>
        <dbReference type="Proteomes" id="UP001500683"/>
    </source>
</evidence>
<reference evidence="4" key="1">
    <citation type="journal article" date="2019" name="Int. J. Syst. Evol. Microbiol.">
        <title>The Global Catalogue of Microorganisms (GCM) 10K type strain sequencing project: providing services to taxonomists for standard genome sequencing and annotation.</title>
        <authorList>
            <consortium name="The Broad Institute Genomics Platform"/>
            <consortium name="The Broad Institute Genome Sequencing Center for Infectious Disease"/>
            <person name="Wu L."/>
            <person name="Ma J."/>
        </authorList>
    </citation>
    <scope>NUCLEOTIDE SEQUENCE [LARGE SCALE GENOMIC DNA]</scope>
    <source>
        <strain evidence="4">JCM 16702</strain>
    </source>
</reference>